<dbReference type="Proteomes" id="UP000439903">
    <property type="component" value="Unassembled WGS sequence"/>
</dbReference>
<sequence length="118" mass="13892">MLTISQPIQQRPQQLQHFLQTISRPKYNKNFPIKIEDIVFEEENICDLDIASNVDDNTSQYETDNDELEEELQINYKNNDFDSEDLQGTTLMILWTLSKEKINQNVFLNSQIIPIKTL</sequence>
<keyword evidence="2" id="KW-1185">Reference proteome</keyword>
<protein>
    <submittedName>
        <fullName evidence="1">Uncharacterized protein</fullName>
    </submittedName>
</protein>
<accession>A0A8H4AD73</accession>
<gene>
    <name evidence="1" type="ORF">F8M41_023533</name>
</gene>
<reference evidence="1 2" key="1">
    <citation type="journal article" date="2019" name="Environ. Microbiol.">
        <title>At the nexus of three kingdoms: the genome of the mycorrhizal fungus Gigaspora margarita provides insights into plant, endobacterial and fungal interactions.</title>
        <authorList>
            <person name="Venice F."/>
            <person name="Ghignone S."/>
            <person name="Salvioli di Fossalunga A."/>
            <person name="Amselem J."/>
            <person name="Novero M."/>
            <person name="Xianan X."/>
            <person name="Sedzielewska Toro K."/>
            <person name="Morin E."/>
            <person name="Lipzen A."/>
            <person name="Grigoriev I.V."/>
            <person name="Henrissat B."/>
            <person name="Martin F.M."/>
            <person name="Bonfante P."/>
        </authorList>
    </citation>
    <scope>NUCLEOTIDE SEQUENCE [LARGE SCALE GENOMIC DNA]</scope>
    <source>
        <strain evidence="1 2">BEG34</strain>
    </source>
</reference>
<dbReference type="AlphaFoldDB" id="A0A8H4AD73"/>
<name>A0A8H4AD73_GIGMA</name>
<organism evidence="1 2">
    <name type="scientific">Gigaspora margarita</name>
    <dbReference type="NCBI Taxonomy" id="4874"/>
    <lineage>
        <taxon>Eukaryota</taxon>
        <taxon>Fungi</taxon>
        <taxon>Fungi incertae sedis</taxon>
        <taxon>Mucoromycota</taxon>
        <taxon>Glomeromycotina</taxon>
        <taxon>Glomeromycetes</taxon>
        <taxon>Diversisporales</taxon>
        <taxon>Gigasporaceae</taxon>
        <taxon>Gigaspora</taxon>
    </lineage>
</organism>
<dbReference type="EMBL" id="WTPW01000769">
    <property type="protein sequence ID" value="KAF0481614.1"/>
    <property type="molecule type" value="Genomic_DNA"/>
</dbReference>
<evidence type="ECO:0000313" key="2">
    <source>
        <dbReference type="Proteomes" id="UP000439903"/>
    </source>
</evidence>
<evidence type="ECO:0000313" key="1">
    <source>
        <dbReference type="EMBL" id="KAF0481614.1"/>
    </source>
</evidence>
<comment type="caution">
    <text evidence="1">The sequence shown here is derived from an EMBL/GenBank/DDBJ whole genome shotgun (WGS) entry which is preliminary data.</text>
</comment>
<proteinExistence type="predicted"/>